<sequence>MVFASALAAGAVLGIRHALEADHLAAVTTLVDSRDRSGYVGALWGVGHSLPIAGLGLLFVAFGVRLPASVTRFFEFVVGFVLLFLGIQLSWAAVRRARVQSHDHGDGHHSHLQIRSLSVGLTHSHREESSFLIGVLHGFAGSGALVIALVSTAPTISTALSFLGGFSVLSIVTMALVSTLWGRLVGTRFTIYLKGTAGAVSICVGVLLLTEQIGLGLL</sequence>
<gene>
    <name evidence="2" type="ORF">EGH23_24455</name>
</gene>
<feature type="transmembrane region" description="Helical" evidence="1">
    <location>
        <begin position="162"/>
        <end position="183"/>
    </location>
</feature>
<dbReference type="AlphaFoldDB" id="A0AAW4PIR9"/>
<accession>A0AAW4PIR9</accession>
<dbReference type="PANTHER" id="PTHR33876">
    <property type="entry name" value="UNNAMED PRODUCT"/>
    <property type="match status" value="1"/>
</dbReference>
<keyword evidence="1" id="KW-1133">Transmembrane helix</keyword>
<organism evidence="2 3">
    <name type="scientific">Haloarcula nitratireducens</name>
    <dbReference type="NCBI Taxonomy" id="2487749"/>
    <lineage>
        <taxon>Archaea</taxon>
        <taxon>Methanobacteriati</taxon>
        <taxon>Methanobacteriota</taxon>
        <taxon>Stenosarchaea group</taxon>
        <taxon>Halobacteria</taxon>
        <taxon>Halobacteriales</taxon>
        <taxon>Haloarculaceae</taxon>
        <taxon>Haloarcula</taxon>
    </lineage>
</organism>
<evidence type="ECO:0000256" key="1">
    <source>
        <dbReference type="SAM" id="Phobius"/>
    </source>
</evidence>
<feature type="transmembrane region" description="Helical" evidence="1">
    <location>
        <begin position="189"/>
        <end position="209"/>
    </location>
</feature>
<reference evidence="2 3" key="1">
    <citation type="submission" date="2021-06" db="EMBL/GenBank/DDBJ databases">
        <title>Halomicroarcula sp. a new haloarchaeum isolated from saline soil.</title>
        <authorList>
            <person name="Duran-Viseras A."/>
            <person name="Sanchez-Porro C."/>
            <person name="Ventosa A."/>
        </authorList>
    </citation>
    <scope>NUCLEOTIDE SEQUENCE [LARGE SCALE GENOMIC DNA]</scope>
    <source>
        <strain evidence="2 3">F27</strain>
    </source>
</reference>
<name>A0AAW4PIR9_9EURY</name>
<evidence type="ECO:0000313" key="2">
    <source>
        <dbReference type="EMBL" id="MBX0298022.1"/>
    </source>
</evidence>
<protein>
    <recommendedName>
        <fullName evidence="4">High-affinity nickel-transporter protein</fullName>
    </recommendedName>
</protein>
<feature type="transmembrane region" description="Helical" evidence="1">
    <location>
        <begin position="42"/>
        <end position="64"/>
    </location>
</feature>
<comment type="caution">
    <text evidence="2">The sequence shown here is derived from an EMBL/GenBank/DDBJ whole genome shotgun (WGS) entry which is preliminary data.</text>
</comment>
<feature type="transmembrane region" description="Helical" evidence="1">
    <location>
        <begin position="76"/>
        <end position="94"/>
    </location>
</feature>
<dbReference type="InterPro" id="IPR052776">
    <property type="entry name" value="Chloro_ReproSupport/MetalTrans"/>
</dbReference>
<dbReference type="EMBL" id="RKLT01000035">
    <property type="protein sequence ID" value="MBX0298022.1"/>
    <property type="molecule type" value="Genomic_DNA"/>
</dbReference>
<keyword evidence="1" id="KW-0812">Transmembrane</keyword>
<dbReference type="Proteomes" id="UP001430455">
    <property type="component" value="Unassembled WGS sequence"/>
</dbReference>
<dbReference type="PANTHER" id="PTHR33876:SF4">
    <property type="entry name" value="CHLOROPLAST PROTEIN FOR GROWTH AND FERTILITY 2"/>
    <property type="match status" value="1"/>
</dbReference>
<proteinExistence type="predicted"/>
<evidence type="ECO:0000313" key="3">
    <source>
        <dbReference type="Proteomes" id="UP001430455"/>
    </source>
</evidence>
<dbReference type="RefSeq" id="WP_220582602.1">
    <property type="nucleotide sequence ID" value="NZ_RKLT01000035.1"/>
</dbReference>
<keyword evidence="3" id="KW-1185">Reference proteome</keyword>
<evidence type="ECO:0008006" key="4">
    <source>
        <dbReference type="Google" id="ProtNLM"/>
    </source>
</evidence>
<keyword evidence="1" id="KW-0472">Membrane</keyword>
<feature type="transmembrane region" description="Helical" evidence="1">
    <location>
        <begin position="131"/>
        <end position="150"/>
    </location>
</feature>